<sequence length="150" mass="17892">MNVEMDITAKSHQKKGMIFMDIYKALEAVPYKKREYFKWKFDLYINRTEELSEEELCQKLDVKTLNHMKKWEKSSEYLMLTNLYLESRMANDLEQIYQVTAERAIEGDEKSIKLLLDLQKQVRAFNKEAKTTKVYEPIENDGAYDELELS</sequence>
<comment type="caution">
    <text evidence="1">The sequence shown here is derived from an EMBL/GenBank/DDBJ whole genome shotgun (WGS) entry which is preliminary data.</text>
</comment>
<evidence type="ECO:0000313" key="1">
    <source>
        <dbReference type="EMBL" id="EWH33628.1"/>
    </source>
</evidence>
<protein>
    <submittedName>
        <fullName evidence="1">Uncharacterized protein</fullName>
    </submittedName>
</protein>
<dbReference type="HOGENOM" id="CLU_148607_1_0_9"/>
<evidence type="ECO:0000313" key="2">
    <source>
        <dbReference type="Proteomes" id="UP000023555"/>
    </source>
</evidence>
<dbReference type="AlphaFoldDB" id="W7SAZ6"/>
<organism evidence="1 2">
    <name type="scientific">Lysinibacillus sphaericus CBAM5</name>
    <dbReference type="NCBI Taxonomy" id="1400869"/>
    <lineage>
        <taxon>Bacteria</taxon>
        <taxon>Bacillati</taxon>
        <taxon>Bacillota</taxon>
        <taxon>Bacilli</taxon>
        <taxon>Bacillales</taxon>
        <taxon>Bacillaceae</taxon>
        <taxon>Lysinibacillus</taxon>
    </lineage>
</organism>
<reference evidence="1 2" key="1">
    <citation type="journal article" date="2015" name="Stand. Genomic Sci.">
        <title>Genome sequence and description of the mosquitocidal and heavy metal tolerant strain Lysinibacillus sphaericus CBAM5.</title>
        <authorList>
            <person name="Pena-Montenegro T.D."/>
            <person name="Lozano L."/>
            <person name="Dussan J."/>
        </authorList>
    </citation>
    <scope>NUCLEOTIDE SEQUENCE [LARGE SCALE GENOMIC DNA]</scope>
    <source>
        <strain evidence="1">CBAM5</strain>
    </source>
</reference>
<gene>
    <name evidence="1" type="ORF">P799_05330</name>
</gene>
<accession>W7SAZ6</accession>
<dbReference type="EMBL" id="AYKQ01000008">
    <property type="protein sequence ID" value="EWH33628.1"/>
    <property type="molecule type" value="Genomic_DNA"/>
</dbReference>
<dbReference type="Proteomes" id="UP000023555">
    <property type="component" value="Unassembled WGS sequence"/>
</dbReference>
<name>W7SAZ6_LYSSH</name>
<proteinExistence type="predicted"/>